<evidence type="ECO:0000313" key="10">
    <source>
        <dbReference type="EMBL" id="PPC76817.1"/>
    </source>
</evidence>
<dbReference type="InterPro" id="IPR017484">
    <property type="entry name" value="Kynurenine_formamidase_bac"/>
</dbReference>
<evidence type="ECO:0000256" key="9">
    <source>
        <dbReference type="HAMAP-Rule" id="MF_01969"/>
    </source>
</evidence>
<dbReference type="Pfam" id="PF04199">
    <property type="entry name" value="Cyclase"/>
    <property type="match status" value="1"/>
</dbReference>
<evidence type="ECO:0000256" key="5">
    <source>
        <dbReference type="ARBA" id="ARBA00022833"/>
    </source>
</evidence>
<keyword evidence="3 9" id="KW-0479">Metal-binding</keyword>
<protein>
    <recommendedName>
        <fullName evidence="9">Kynurenine formamidase</fullName>
        <shortName evidence="9">KFA</shortName>
        <shortName evidence="9">KFase</shortName>
        <ecNumber evidence="9">3.5.1.9</ecNumber>
    </recommendedName>
    <alternativeName>
        <fullName evidence="9">Arylformamidase</fullName>
    </alternativeName>
    <alternativeName>
        <fullName evidence="9">N-formylkynurenine formamidase</fullName>
        <shortName evidence="9">FKF</shortName>
    </alternativeName>
</protein>
<dbReference type="InterPro" id="IPR007325">
    <property type="entry name" value="KFase/CYL"/>
</dbReference>
<dbReference type="HAMAP" id="MF_01969">
    <property type="entry name" value="KynB"/>
    <property type="match status" value="1"/>
</dbReference>
<evidence type="ECO:0000256" key="8">
    <source>
        <dbReference type="ARBA" id="ARBA00060547"/>
    </source>
</evidence>
<feature type="binding site" evidence="9">
    <location>
        <position position="48"/>
    </location>
    <ligand>
        <name>Zn(2+)</name>
        <dbReference type="ChEBI" id="CHEBI:29105"/>
        <label>1</label>
    </ligand>
</feature>
<feature type="active site" description="Proton donor/acceptor" evidence="9">
    <location>
        <position position="58"/>
    </location>
</feature>
<dbReference type="GO" id="GO:0004328">
    <property type="term" value="F:formamidase activity"/>
    <property type="evidence" value="ECO:0007669"/>
    <property type="project" value="InterPro"/>
</dbReference>
<evidence type="ECO:0000313" key="11">
    <source>
        <dbReference type="Proteomes" id="UP000238196"/>
    </source>
</evidence>
<dbReference type="Proteomes" id="UP000238196">
    <property type="component" value="Unassembled WGS sequence"/>
</dbReference>
<dbReference type="PANTHER" id="PTHR31118:SF32">
    <property type="entry name" value="KYNURENINE FORMAMIDASE"/>
    <property type="match status" value="1"/>
</dbReference>
<keyword evidence="5 9" id="KW-0862">Zinc</keyword>
<keyword evidence="4 9" id="KW-0378">Hydrolase</keyword>
<dbReference type="EC" id="3.5.1.9" evidence="9"/>
<dbReference type="GO" id="GO:0008270">
    <property type="term" value="F:zinc ion binding"/>
    <property type="evidence" value="ECO:0007669"/>
    <property type="project" value="UniProtKB-UniRule"/>
</dbReference>
<organism evidence="10 11">
    <name type="scientific">Proteobacteria bacterium 228</name>
    <dbReference type="NCBI Taxonomy" id="2083153"/>
    <lineage>
        <taxon>Bacteria</taxon>
        <taxon>Pseudomonadati</taxon>
        <taxon>Pseudomonadota</taxon>
    </lineage>
</organism>
<feature type="binding site" evidence="9">
    <location>
        <position position="54"/>
    </location>
    <ligand>
        <name>Zn(2+)</name>
        <dbReference type="ChEBI" id="CHEBI:29105"/>
        <label>2</label>
    </ligand>
</feature>
<keyword evidence="6 9" id="KW-0823">Tryptophan catabolism</keyword>
<evidence type="ECO:0000256" key="7">
    <source>
        <dbReference type="ARBA" id="ARBA00048496"/>
    </source>
</evidence>
<comment type="caution">
    <text evidence="10">The sequence shown here is derived from an EMBL/GenBank/DDBJ whole genome shotgun (WGS) entry which is preliminary data.</text>
</comment>
<comment type="cofactor">
    <cofactor evidence="9">
        <name>Zn(2+)</name>
        <dbReference type="ChEBI" id="CHEBI:29105"/>
    </cofactor>
    <text evidence="9">Binds 2 zinc ions per subunit.</text>
</comment>
<evidence type="ECO:0000256" key="2">
    <source>
        <dbReference type="ARBA" id="ARBA00011738"/>
    </source>
</evidence>
<feature type="binding site" evidence="9">
    <location>
        <position position="52"/>
    </location>
    <ligand>
        <name>Zn(2+)</name>
        <dbReference type="ChEBI" id="CHEBI:29105"/>
        <label>1</label>
    </ligand>
</feature>
<dbReference type="EMBL" id="PRLP01000040">
    <property type="protein sequence ID" value="PPC76817.1"/>
    <property type="molecule type" value="Genomic_DNA"/>
</dbReference>
<dbReference type="SUPFAM" id="SSF102198">
    <property type="entry name" value="Putative cyclase"/>
    <property type="match status" value="1"/>
</dbReference>
<comment type="similarity">
    <text evidence="9">Belongs to the Cyclase 1 superfamily. KynB family.</text>
</comment>
<comment type="function">
    <text evidence="1 9">Catalyzes the hydrolysis of N-formyl-L-kynurenine to L-kynurenine, the second step in the kynurenine pathway of tryptophan degradation.</text>
</comment>
<dbReference type="PANTHER" id="PTHR31118">
    <property type="entry name" value="CYCLASE-LIKE PROTEIN 2"/>
    <property type="match status" value="1"/>
</dbReference>
<dbReference type="GO" id="GO:0004061">
    <property type="term" value="F:arylformamidase activity"/>
    <property type="evidence" value="ECO:0007669"/>
    <property type="project" value="UniProtKB-UniRule"/>
</dbReference>
<evidence type="ECO:0000256" key="1">
    <source>
        <dbReference type="ARBA" id="ARBA00002204"/>
    </source>
</evidence>
<dbReference type="Gene3D" id="3.50.30.50">
    <property type="entry name" value="Putative cyclase"/>
    <property type="match status" value="1"/>
</dbReference>
<sequence length="211" mass="23087">MSRIWDISQTLRTGLPVWPGDTEYQANRTWVLEGGCPVNVARVTFSTHSGSHADAPLHYDPQGLAMDEVALDTYIGPCLLLDVRHARGLVEPADIEAQLPAKVERVLLRTYAQFPHQQWHSDFVAIAAATIDLLASRGARLIGIDSPSIDPEQSKTLDAHHAVRRHGMAILEGLVLDDVPAGLYELIAPPLKLSGLDASPVRALLRSIERD</sequence>
<accession>A0A2S5KPN9</accession>
<evidence type="ECO:0000256" key="4">
    <source>
        <dbReference type="ARBA" id="ARBA00022801"/>
    </source>
</evidence>
<dbReference type="FunFam" id="3.50.30.50:FF:000001">
    <property type="entry name" value="Kynurenine formamidase"/>
    <property type="match status" value="1"/>
</dbReference>
<reference evidence="10 11" key="1">
    <citation type="submission" date="2018-02" db="EMBL/GenBank/DDBJ databases">
        <title>novel marine gammaproteobacteria from coastal saline agro ecosystem.</title>
        <authorList>
            <person name="Krishnan R."/>
            <person name="Ramesh Kumar N."/>
        </authorList>
    </citation>
    <scope>NUCLEOTIDE SEQUENCE [LARGE SCALE GENOMIC DNA]</scope>
    <source>
        <strain evidence="10 11">228</strain>
    </source>
</reference>
<evidence type="ECO:0000256" key="3">
    <source>
        <dbReference type="ARBA" id="ARBA00022723"/>
    </source>
</evidence>
<name>A0A2S5KPN9_9PROT</name>
<dbReference type="OrthoDB" id="9796085at2"/>
<dbReference type="GO" id="GO:0019441">
    <property type="term" value="P:L-tryptophan catabolic process to kynurenine"/>
    <property type="evidence" value="ECO:0007669"/>
    <property type="project" value="UniProtKB-UniRule"/>
</dbReference>
<comment type="subunit">
    <text evidence="2 9">Homodimer.</text>
</comment>
<comment type="pathway">
    <text evidence="8 9">Amino-acid degradation; L-tryptophan degradation via kynurenine pathway; L-kynurenine from L-tryptophan: step 2/2.</text>
</comment>
<comment type="catalytic activity">
    <reaction evidence="7 9">
        <text>N-formyl-L-kynurenine + H2O = L-kynurenine + formate + H(+)</text>
        <dbReference type="Rhea" id="RHEA:13009"/>
        <dbReference type="ChEBI" id="CHEBI:15377"/>
        <dbReference type="ChEBI" id="CHEBI:15378"/>
        <dbReference type="ChEBI" id="CHEBI:15740"/>
        <dbReference type="ChEBI" id="CHEBI:57959"/>
        <dbReference type="ChEBI" id="CHEBI:58629"/>
        <dbReference type="EC" id="3.5.1.9"/>
    </reaction>
</comment>
<feature type="binding site" evidence="9">
    <location>
        <position position="172"/>
    </location>
    <ligand>
        <name>Zn(2+)</name>
        <dbReference type="ChEBI" id="CHEBI:29105"/>
        <label>2</label>
    </ligand>
</feature>
<dbReference type="NCBIfam" id="TIGR03035">
    <property type="entry name" value="trp_arylform"/>
    <property type="match status" value="1"/>
</dbReference>
<proteinExistence type="inferred from homology"/>
<dbReference type="InterPro" id="IPR037175">
    <property type="entry name" value="KFase_sf"/>
</dbReference>
<feature type="binding site" evidence="9">
    <location>
        <position position="54"/>
    </location>
    <ligand>
        <name>Zn(2+)</name>
        <dbReference type="ChEBI" id="CHEBI:29105"/>
        <label>1</label>
    </ligand>
</feature>
<dbReference type="AlphaFoldDB" id="A0A2S5KPN9"/>
<feature type="binding site" evidence="9">
    <location>
        <position position="160"/>
    </location>
    <ligand>
        <name>Zn(2+)</name>
        <dbReference type="ChEBI" id="CHEBI:29105"/>
        <label>2</label>
    </ligand>
</feature>
<feature type="binding site" evidence="9">
    <location>
        <position position="18"/>
    </location>
    <ligand>
        <name>substrate</name>
    </ligand>
</feature>
<feature type="binding site" evidence="9">
    <location>
        <position position="172"/>
    </location>
    <ligand>
        <name>Zn(2+)</name>
        <dbReference type="ChEBI" id="CHEBI:29105"/>
        <label>1</label>
    </ligand>
</feature>
<gene>
    <name evidence="9 10" type="primary">kynB</name>
    <name evidence="10" type="ORF">C4K68_13345</name>
</gene>
<dbReference type="UniPathway" id="UPA00333">
    <property type="reaction ID" value="UER00454"/>
</dbReference>
<evidence type="ECO:0000256" key="6">
    <source>
        <dbReference type="ARBA" id="ARBA00023079"/>
    </source>
</evidence>